<reference evidence="3" key="1">
    <citation type="journal article" date="2017" name="Nat. Microbiol.">
        <title>Global analysis of biosynthetic gene clusters reveals vast potential of secondary metabolite production in Penicillium species.</title>
        <authorList>
            <person name="Nielsen J.C."/>
            <person name="Grijseels S."/>
            <person name="Prigent S."/>
            <person name="Ji B."/>
            <person name="Dainat J."/>
            <person name="Nielsen K.F."/>
            <person name="Frisvad J.C."/>
            <person name="Workman M."/>
            <person name="Nielsen J."/>
        </authorList>
    </citation>
    <scope>NUCLEOTIDE SEQUENCE [LARGE SCALE GENOMIC DNA]</scope>
    <source>
        <strain evidence="3">IBT 13039</strain>
    </source>
</reference>
<accession>A0A1V6Z6H9</accession>
<protein>
    <submittedName>
        <fullName evidence="2">Uncharacterized protein</fullName>
    </submittedName>
</protein>
<comment type="caution">
    <text evidence="2">The sequence shown here is derived from an EMBL/GenBank/DDBJ whole genome shotgun (WGS) entry which is preliminary data.</text>
</comment>
<sequence length="163" mass="18651">MASKKSKLPNPKRVNFEPRRSRRLAGLVPQTIFFEKAEPPPGSPRWREEPRNGTKPTRWAPTDPLGFSSDPVLLDYDEWMEEYGVQERMTNAYGLTNCIPVFVSQDRVDCLFESNGRYYIWARDGNTLVRILHDLEEIKQIITDWGSRSTVHGTEALAGQTPG</sequence>
<organism evidence="2 3">
    <name type="scientific">Penicillium nalgiovense</name>
    <dbReference type="NCBI Taxonomy" id="60175"/>
    <lineage>
        <taxon>Eukaryota</taxon>
        <taxon>Fungi</taxon>
        <taxon>Dikarya</taxon>
        <taxon>Ascomycota</taxon>
        <taxon>Pezizomycotina</taxon>
        <taxon>Eurotiomycetes</taxon>
        <taxon>Eurotiomycetidae</taxon>
        <taxon>Eurotiales</taxon>
        <taxon>Aspergillaceae</taxon>
        <taxon>Penicillium</taxon>
    </lineage>
</organism>
<name>A0A1V6Z6H9_PENNA</name>
<feature type="region of interest" description="Disordered" evidence="1">
    <location>
        <begin position="1"/>
        <end position="66"/>
    </location>
</feature>
<proteinExistence type="predicted"/>
<evidence type="ECO:0000256" key="1">
    <source>
        <dbReference type="SAM" id="MobiDB-lite"/>
    </source>
</evidence>
<gene>
    <name evidence="2" type="ORF">PENNAL_c0002G06330</name>
</gene>
<evidence type="ECO:0000313" key="3">
    <source>
        <dbReference type="Proteomes" id="UP000191691"/>
    </source>
</evidence>
<dbReference type="EMBL" id="MOOB01000002">
    <property type="protein sequence ID" value="OQE95267.1"/>
    <property type="molecule type" value="Genomic_DNA"/>
</dbReference>
<dbReference type="OMA" id="WREEPRN"/>
<dbReference type="AlphaFoldDB" id="A0A1V6Z6H9"/>
<evidence type="ECO:0000313" key="2">
    <source>
        <dbReference type="EMBL" id="OQE95267.1"/>
    </source>
</evidence>
<keyword evidence="3" id="KW-1185">Reference proteome</keyword>
<dbReference type="Proteomes" id="UP000191691">
    <property type="component" value="Unassembled WGS sequence"/>
</dbReference>